<proteinExistence type="predicted"/>
<feature type="chain" id="PRO_5046165310" evidence="1">
    <location>
        <begin position="21"/>
        <end position="261"/>
    </location>
</feature>
<dbReference type="RefSeq" id="WP_377572048.1">
    <property type="nucleotide sequence ID" value="NZ_JBHTMP010000025.1"/>
</dbReference>
<evidence type="ECO:0000256" key="1">
    <source>
        <dbReference type="SAM" id="SignalP"/>
    </source>
</evidence>
<feature type="signal peptide" evidence="1">
    <location>
        <begin position="1"/>
        <end position="20"/>
    </location>
</feature>
<organism evidence="3 4">
    <name type="scientific">Micromonospora sonneratiae</name>
    <dbReference type="NCBI Taxonomy" id="1184706"/>
    <lineage>
        <taxon>Bacteria</taxon>
        <taxon>Bacillati</taxon>
        <taxon>Actinomycetota</taxon>
        <taxon>Actinomycetes</taxon>
        <taxon>Micromonosporales</taxon>
        <taxon>Micromonosporaceae</taxon>
        <taxon>Micromonospora</taxon>
    </lineage>
</organism>
<gene>
    <name evidence="3" type="ORF">ACFQ4H_17520</name>
</gene>
<evidence type="ECO:0000313" key="3">
    <source>
        <dbReference type="EMBL" id="MFD1322894.1"/>
    </source>
</evidence>
<protein>
    <submittedName>
        <fullName evidence="3">DUF4097 family beta strand repeat-containing protein</fullName>
    </submittedName>
</protein>
<evidence type="ECO:0000259" key="2">
    <source>
        <dbReference type="Pfam" id="PF13349"/>
    </source>
</evidence>
<dbReference type="EMBL" id="JBHTMP010000025">
    <property type="protein sequence ID" value="MFD1322894.1"/>
    <property type="molecule type" value="Genomic_DNA"/>
</dbReference>
<accession>A0ABW3YFC3</accession>
<reference evidence="4" key="1">
    <citation type="journal article" date="2019" name="Int. J. Syst. Evol. Microbiol.">
        <title>The Global Catalogue of Microorganisms (GCM) 10K type strain sequencing project: providing services to taxonomists for standard genome sequencing and annotation.</title>
        <authorList>
            <consortium name="The Broad Institute Genomics Platform"/>
            <consortium name="The Broad Institute Genome Sequencing Center for Infectious Disease"/>
            <person name="Wu L."/>
            <person name="Ma J."/>
        </authorList>
    </citation>
    <scope>NUCLEOTIDE SEQUENCE [LARGE SCALE GENOMIC DNA]</scope>
    <source>
        <strain evidence="4">JCM 31037</strain>
    </source>
</reference>
<comment type="caution">
    <text evidence="3">The sequence shown here is derived from an EMBL/GenBank/DDBJ whole genome shotgun (WGS) entry which is preliminary data.</text>
</comment>
<evidence type="ECO:0000313" key="4">
    <source>
        <dbReference type="Proteomes" id="UP001597260"/>
    </source>
</evidence>
<feature type="domain" description="DUF4097" evidence="2">
    <location>
        <begin position="127"/>
        <end position="259"/>
    </location>
</feature>
<dbReference type="InterPro" id="IPR025164">
    <property type="entry name" value="Toastrack_DUF4097"/>
</dbReference>
<keyword evidence="4" id="KW-1185">Reference proteome</keyword>
<keyword evidence="1" id="KW-0732">Signal</keyword>
<dbReference type="Proteomes" id="UP001597260">
    <property type="component" value="Unassembled WGS sequence"/>
</dbReference>
<sequence>MATSRIAMATVGAAALIALAGCTPLTQSRLDFSNTEEVKITQITVARGGSGDVVVITGQVSNVQIDRVVRYHGGEPRTTGNYRINGTELLLDADCGQRCSVSYEIIAPEGVSVRGETGSGEVSLTRVGTVDIKVGSGGITVNGASGTVKAETGSGEVSISDVKSAVTARTGSGGITGRGLGDGQVDVETGSGSVSLTLSTAGSVRAHTASGEVELAVPPGSYRVSVNTGTGDKNVGVSNDPTATLHLDVKTGSGDVTISQR</sequence>
<dbReference type="Pfam" id="PF13349">
    <property type="entry name" value="DUF4097"/>
    <property type="match status" value="1"/>
</dbReference>
<name>A0ABW3YFC3_9ACTN</name>
<dbReference type="PROSITE" id="PS51257">
    <property type="entry name" value="PROKAR_LIPOPROTEIN"/>
    <property type="match status" value="1"/>
</dbReference>